<name>A0A931E604_9BACT</name>
<proteinExistence type="predicted"/>
<organism evidence="2 3">
    <name type="scientific">Panacibacter microcysteis</name>
    <dbReference type="NCBI Taxonomy" id="2793269"/>
    <lineage>
        <taxon>Bacteria</taxon>
        <taxon>Pseudomonadati</taxon>
        <taxon>Bacteroidota</taxon>
        <taxon>Chitinophagia</taxon>
        <taxon>Chitinophagales</taxon>
        <taxon>Chitinophagaceae</taxon>
        <taxon>Panacibacter</taxon>
    </lineage>
</organism>
<feature type="signal peptide" evidence="1">
    <location>
        <begin position="1"/>
        <end position="20"/>
    </location>
</feature>
<evidence type="ECO:0000256" key="1">
    <source>
        <dbReference type="SAM" id="SignalP"/>
    </source>
</evidence>
<protein>
    <recommendedName>
        <fullName evidence="4">Outer membrane protein beta-barrel domain-containing protein</fullName>
    </recommendedName>
</protein>
<evidence type="ECO:0000313" key="3">
    <source>
        <dbReference type="Proteomes" id="UP000628448"/>
    </source>
</evidence>
<dbReference type="EMBL" id="JADWYR010000001">
    <property type="protein sequence ID" value="MBG9376131.1"/>
    <property type="molecule type" value="Genomic_DNA"/>
</dbReference>
<comment type="caution">
    <text evidence="2">The sequence shown here is derived from an EMBL/GenBank/DDBJ whole genome shotgun (WGS) entry which is preliminary data.</text>
</comment>
<sequence length="206" mass="23347">MNKRFLVLLLSLLSVGIAKAQRPSTYESDEGVKPGFNTNRIFAGGSLNLGFSSYTFQVGGVPEIGYSITDWLDAGIGININYQSERADPYWNGNIRYRTLTYGGGPFFRVYPVRFLFLQGQFEHNWFRQKARNMGTGVDFPQFNATSNSLIAGVGYTQRVVGQSSFYTMIGMDLLNDAYSPYRDWNGRIYPIIRAGFNFYLKPSKR</sequence>
<dbReference type="RefSeq" id="WP_196990153.1">
    <property type="nucleotide sequence ID" value="NZ_JADWYR010000001.1"/>
</dbReference>
<evidence type="ECO:0000313" key="2">
    <source>
        <dbReference type="EMBL" id="MBG9376131.1"/>
    </source>
</evidence>
<reference evidence="2" key="1">
    <citation type="submission" date="2020-11" db="EMBL/GenBank/DDBJ databases">
        <title>Bacterial whole genome sequence for Panacibacter sp. DH6.</title>
        <authorList>
            <person name="Le V."/>
            <person name="Ko S."/>
            <person name="Ahn C.-Y."/>
            <person name="Oh H.-M."/>
        </authorList>
    </citation>
    <scope>NUCLEOTIDE SEQUENCE</scope>
    <source>
        <strain evidence="2">DH6</strain>
    </source>
</reference>
<dbReference type="Proteomes" id="UP000628448">
    <property type="component" value="Unassembled WGS sequence"/>
</dbReference>
<gene>
    <name evidence="2" type="ORF">I5907_07790</name>
</gene>
<dbReference type="AlphaFoldDB" id="A0A931E604"/>
<feature type="chain" id="PRO_5037528463" description="Outer membrane protein beta-barrel domain-containing protein" evidence="1">
    <location>
        <begin position="21"/>
        <end position="206"/>
    </location>
</feature>
<accession>A0A931E604</accession>
<evidence type="ECO:0008006" key="4">
    <source>
        <dbReference type="Google" id="ProtNLM"/>
    </source>
</evidence>
<keyword evidence="1" id="KW-0732">Signal</keyword>
<keyword evidence="3" id="KW-1185">Reference proteome</keyword>